<comment type="subcellular location">
    <subcellularLocation>
        <location evidence="1">Nucleus</location>
    </subcellularLocation>
</comment>
<dbReference type="GO" id="GO:0008270">
    <property type="term" value="F:zinc ion binding"/>
    <property type="evidence" value="ECO:0007669"/>
    <property type="project" value="UniProtKB-KW"/>
</dbReference>
<keyword evidence="3" id="KW-0863">Zinc-finger</keyword>
<dbReference type="EMBL" id="KE504434">
    <property type="protein sequence ID" value="EPS92617.1"/>
    <property type="molecule type" value="Genomic_DNA"/>
</dbReference>
<evidence type="ECO:0008006" key="8">
    <source>
        <dbReference type="Google" id="ProtNLM"/>
    </source>
</evidence>
<reference evidence="6 7" key="1">
    <citation type="journal article" date="2012" name="Science">
        <title>The Paleozoic origin of enzymatic lignin decomposition reconstructed from 31 fungal genomes.</title>
        <authorList>
            <person name="Floudas D."/>
            <person name="Binder M."/>
            <person name="Riley R."/>
            <person name="Barry K."/>
            <person name="Blanchette R.A."/>
            <person name="Henrissat B."/>
            <person name="Martinez A.T."/>
            <person name="Otillar R."/>
            <person name="Spatafora J.W."/>
            <person name="Yadav J.S."/>
            <person name="Aerts A."/>
            <person name="Benoit I."/>
            <person name="Boyd A."/>
            <person name="Carlson A."/>
            <person name="Copeland A."/>
            <person name="Coutinho P.M."/>
            <person name="de Vries R.P."/>
            <person name="Ferreira P."/>
            <person name="Findley K."/>
            <person name="Foster B."/>
            <person name="Gaskell J."/>
            <person name="Glotzer D."/>
            <person name="Gorecki P."/>
            <person name="Heitman J."/>
            <person name="Hesse C."/>
            <person name="Hori C."/>
            <person name="Igarashi K."/>
            <person name="Jurgens J.A."/>
            <person name="Kallen N."/>
            <person name="Kersten P."/>
            <person name="Kohler A."/>
            <person name="Kuees U."/>
            <person name="Kumar T.K.A."/>
            <person name="Kuo A."/>
            <person name="LaButti K."/>
            <person name="Larrondo L.F."/>
            <person name="Lindquist E."/>
            <person name="Ling A."/>
            <person name="Lombard V."/>
            <person name="Lucas S."/>
            <person name="Lundell T."/>
            <person name="Martin R."/>
            <person name="McLaughlin D.J."/>
            <person name="Morgenstern I."/>
            <person name="Morin E."/>
            <person name="Murat C."/>
            <person name="Nagy L.G."/>
            <person name="Nolan M."/>
            <person name="Ohm R.A."/>
            <person name="Patyshakuliyeva A."/>
            <person name="Rokas A."/>
            <person name="Ruiz-Duenas F.J."/>
            <person name="Sabat G."/>
            <person name="Salamov A."/>
            <person name="Samejima M."/>
            <person name="Schmutz J."/>
            <person name="Slot J.C."/>
            <person name="St John F."/>
            <person name="Stenlid J."/>
            <person name="Sun H."/>
            <person name="Sun S."/>
            <person name="Syed K."/>
            <person name="Tsang A."/>
            <person name="Wiebenga A."/>
            <person name="Young D."/>
            <person name="Pisabarro A."/>
            <person name="Eastwood D.C."/>
            <person name="Martin F."/>
            <person name="Cullen D."/>
            <person name="Grigoriev I.V."/>
            <person name="Hibbett D.S."/>
        </authorList>
    </citation>
    <scope>NUCLEOTIDE SEQUENCE</scope>
    <source>
        <strain evidence="7">FP-58527</strain>
    </source>
</reference>
<organism evidence="6 7">
    <name type="scientific">Fomitopsis schrenkii</name>
    <name type="common">Brown rot fungus</name>
    <dbReference type="NCBI Taxonomy" id="2126942"/>
    <lineage>
        <taxon>Eukaryota</taxon>
        <taxon>Fungi</taxon>
        <taxon>Dikarya</taxon>
        <taxon>Basidiomycota</taxon>
        <taxon>Agaricomycotina</taxon>
        <taxon>Agaricomycetes</taxon>
        <taxon>Polyporales</taxon>
        <taxon>Fomitopsis</taxon>
    </lineage>
</organism>
<dbReference type="PANTHER" id="PTHR46481">
    <property type="entry name" value="ZINC FINGER BED DOMAIN-CONTAINING PROTEIN 4"/>
    <property type="match status" value="1"/>
</dbReference>
<evidence type="ECO:0000256" key="5">
    <source>
        <dbReference type="ARBA" id="ARBA00023242"/>
    </source>
</evidence>
<keyword evidence="7" id="KW-1185">Reference proteome</keyword>
<dbReference type="OrthoDB" id="2792843at2759"/>
<feature type="non-terminal residue" evidence="6">
    <location>
        <position position="1"/>
    </location>
</feature>
<evidence type="ECO:0000313" key="6">
    <source>
        <dbReference type="EMBL" id="EPS92617.1"/>
    </source>
</evidence>
<dbReference type="InterPro" id="IPR052035">
    <property type="entry name" value="ZnF_BED_domain_contain"/>
</dbReference>
<name>S8DHZ3_FOMSC</name>
<feature type="non-terminal residue" evidence="6">
    <location>
        <position position="238"/>
    </location>
</feature>
<dbReference type="Proteomes" id="UP000015241">
    <property type="component" value="Unassembled WGS sequence"/>
</dbReference>
<evidence type="ECO:0000256" key="1">
    <source>
        <dbReference type="ARBA" id="ARBA00004123"/>
    </source>
</evidence>
<dbReference type="GO" id="GO:0005634">
    <property type="term" value="C:nucleus"/>
    <property type="evidence" value="ECO:0007669"/>
    <property type="project" value="UniProtKB-SubCell"/>
</dbReference>
<keyword evidence="5" id="KW-0539">Nucleus</keyword>
<evidence type="ECO:0000256" key="2">
    <source>
        <dbReference type="ARBA" id="ARBA00022723"/>
    </source>
</evidence>
<keyword evidence="2" id="KW-0479">Metal-binding</keyword>
<dbReference type="HOGENOM" id="CLU_087375_0_0_1"/>
<dbReference type="eggNOG" id="ENOG502SQ9Q">
    <property type="taxonomic scope" value="Eukaryota"/>
</dbReference>
<accession>S8DHZ3</accession>
<proteinExistence type="predicted"/>
<sequence>EQKQKRWSAATYAFFKPNPSLEEIKGRRAYVFRCANTGCKHEVRRYLATTDTKSTSNMRRHVKSCWGKEALDAADAMKTAANAKDAISTYWRTQDIKVAFGNVGKKTVSFSTHQHTPSETRMRPFNIVKDRGFNSLMKTGRPEYKIPSPTTVGRDVRKVFDRTRERVARIRANTHCCAGTQEYDGDLNFATDAWTSPNQKAMVAFTVHFEHKGVPMRLVLDVLEVPVSHSGLNLADAF</sequence>
<evidence type="ECO:0000256" key="3">
    <source>
        <dbReference type="ARBA" id="ARBA00022771"/>
    </source>
</evidence>
<gene>
    <name evidence="6" type="ORF">FOMPIDRAFT_1108041</name>
</gene>
<protein>
    <recommendedName>
        <fullName evidence="8">BED-type domain-containing protein</fullName>
    </recommendedName>
</protein>
<dbReference type="AlphaFoldDB" id="S8DHZ3"/>
<dbReference type="InParanoid" id="S8DHZ3"/>
<evidence type="ECO:0000256" key="4">
    <source>
        <dbReference type="ARBA" id="ARBA00022833"/>
    </source>
</evidence>
<keyword evidence="4" id="KW-0862">Zinc</keyword>
<evidence type="ECO:0000313" key="7">
    <source>
        <dbReference type="Proteomes" id="UP000015241"/>
    </source>
</evidence>
<dbReference type="SUPFAM" id="SSF140996">
    <property type="entry name" value="Hermes dimerisation domain"/>
    <property type="match status" value="1"/>
</dbReference>
<dbReference type="PANTHER" id="PTHR46481:SF10">
    <property type="entry name" value="ZINC FINGER BED DOMAIN-CONTAINING PROTEIN 39"/>
    <property type="match status" value="1"/>
</dbReference>